<dbReference type="KEGG" id="ccot:CCAX7_009300"/>
<organism evidence="1 2">
    <name type="scientific">Capsulimonas corticalis</name>
    <dbReference type="NCBI Taxonomy" id="2219043"/>
    <lineage>
        <taxon>Bacteria</taxon>
        <taxon>Bacillati</taxon>
        <taxon>Armatimonadota</taxon>
        <taxon>Armatimonadia</taxon>
        <taxon>Capsulimonadales</taxon>
        <taxon>Capsulimonadaceae</taxon>
        <taxon>Capsulimonas</taxon>
    </lineage>
</organism>
<keyword evidence="2" id="KW-1185">Reference proteome</keyword>
<gene>
    <name evidence="1" type="ORF">CCAX7_009300</name>
</gene>
<dbReference type="RefSeq" id="WP_119320936.1">
    <property type="nucleotide sequence ID" value="NZ_AP025739.1"/>
</dbReference>
<dbReference type="Proteomes" id="UP000287394">
    <property type="component" value="Chromosome"/>
</dbReference>
<name>A0A402CU78_9BACT</name>
<sequence length="209" mass="23984">MIILSHRGYWKATEEKNTETAFLRSFRLGFGTETDVRDHDGSLVISHDPPTSAALSLDRFLEIYREEGAGLPLALNIKADGLQAALKGVLARFQVTNYFTFDMSLPDMLHYFVQNIPVLTRQSEYEPQPLCYEQADGVWLDCFQGDWIDEQTVSGHLDAGKRVCIVSPDLHRRPHEAFWETMAGWETRRSNRLLLCTDFPEDARARFQE</sequence>
<dbReference type="GO" id="GO:0006629">
    <property type="term" value="P:lipid metabolic process"/>
    <property type="evidence" value="ECO:0007669"/>
    <property type="project" value="InterPro"/>
</dbReference>
<dbReference type="GO" id="GO:0008081">
    <property type="term" value="F:phosphoric diester hydrolase activity"/>
    <property type="evidence" value="ECO:0007669"/>
    <property type="project" value="InterPro"/>
</dbReference>
<dbReference type="InterPro" id="IPR017946">
    <property type="entry name" value="PLC-like_Pdiesterase_TIM-brl"/>
</dbReference>
<dbReference type="Gene3D" id="3.20.20.190">
    <property type="entry name" value="Phosphatidylinositol (PI) phosphodiesterase"/>
    <property type="match status" value="1"/>
</dbReference>
<dbReference type="SUPFAM" id="SSF51695">
    <property type="entry name" value="PLC-like phosphodiesterases"/>
    <property type="match status" value="1"/>
</dbReference>
<dbReference type="OrthoDB" id="9810159at2"/>
<dbReference type="EMBL" id="AP025739">
    <property type="protein sequence ID" value="BDI28879.1"/>
    <property type="molecule type" value="Genomic_DNA"/>
</dbReference>
<proteinExistence type="predicted"/>
<protein>
    <submittedName>
        <fullName evidence="1">Uncharacterized protein</fullName>
    </submittedName>
</protein>
<reference evidence="1 2" key="1">
    <citation type="journal article" date="2019" name="Int. J. Syst. Evol. Microbiol.">
        <title>Capsulimonas corticalis gen. nov., sp. nov., an aerobic capsulated bacterium, of a novel bacterial order, Capsulimonadales ord. nov., of the class Armatimonadia of the phylum Armatimonadetes.</title>
        <authorList>
            <person name="Li J."/>
            <person name="Kudo C."/>
            <person name="Tonouchi A."/>
        </authorList>
    </citation>
    <scope>NUCLEOTIDE SEQUENCE [LARGE SCALE GENOMIC DNA]</scope>
    <source>
        <strain evidence="1 2">AX-7</strain>
    </source>
</reference>
<dbReference type="AlphaFoldDB" id="A0A402CU78"/>
<evidence type="ECO:0000313" key="2">
    <source>
        <dbReference type="Proteomes" id="UP000287394"/>
    </source>
</evidence>
<accession>A0A402CU78</accession>
<evidence type="ECO:0000313" key="1">
    <source>
        <dbReference type="EMBL" id="BDI28879.1"/>
    </source>
</evidence>